<comment type="similarity">
    <text evidence="2">Belongs to the citrate synthase family.</text>
</comment>
<evidence type="ECO:0000256" key="5">
    <source>
        <dbReference type="SAM" id="MobiDB-lite"/>
    </source>
</evidence>
<dbReference type="GO" id="GO:0036440">
    <property type="term" value="F:citrate synthase activity"/>
    <property type="evidence" value="ECO:0007669"/>
    <property type="project" value="UniProtKB-EC"/>
</dbReference>
<dbReference type="Proteomes" id="UP000669179">
    <property type="component" value="Unassembled WGS sequence"/>
</dbReference>
<gene>
    <name evidence="6" type="ORF">J4573_16000</name>
</gene>
<evidence type="ECO:0000256" key="1">
    <source>
        <dbReference type="ARBA" id="ARBA00005163"/>
    </source>
</evidence>
<evidence type="ECO:0000256" key="2">
    <source>
        <dbReference type="ARBA" id="ARBA00010566"/>
    </source>
</evidence>
<keyword evidence="7" id="KW-1185">Reference proteome</keyword>
<evidence type="ECO:0000313" key="6">
    <source>
        <dbReference type="EMBL" id="MBO2448607.1"/>
    </source>
</evidence>
<dbReference type="GO" id="GO:0016829">
    <property type="term" value="F:lyase activity"/>
    <property type="evidence" value="ECO:0007669"/>
    <property type="project" value="UniProtKB-KW"/>
</dbReference>
<sequence length="274" mass="29259">MNDTNAQREIDPTGAVAEWWATSVSRMEPGVIELRGHPVQDLIGTTSLPAMIWLMLRGDLPTARQAALLEAAQVAAVDHGPQAPSIAIARMAATCGVGLNNAVASAVNTLGDSHGGAGEQCVQLLNDVLDREATGLDLETATERTVAEWPRYLPGFGHRFHPLDPRRDPLLSLVEEAVRDGVVPGDHLRAGKAIEAFLARGRNKPVPMNIDGATAIIYAELGFPAPLARGLFILSRSIGILAHAWEESQGGQRNKGPIPRALLPAHHTPTRAHQ</sequence>
<evidence type="ECO:0000256" key="4">
    <source>
        <dbReference type="ARBA" id="ARBA00022679"/>
    </source>
</evidence>
<dbReference type="Gene3D" id="1.10.580.10">
    <property type="entry name" value="Citrate Synthase, domain 1"/>
    <property type="match status" value="2"/>
</dbReference>
<dbReference type="CDD" id="cd06100">
    <property type="entry name" value="CCL_ACL-C"/>
    <property type="match status" value="1"/>
</dbReference>
<evidence type="ECO:0000256" key="3">
    <source>
        <dbReference type="ARBA" id="ARBA00012972"/>
    </source>
</evidence>
<dbReference type="InterPro" id="IPR016143">
    <property type="entry name" value="Citrate_synth-like_sm_a-sub"/>
</dbReference>
<comment type="pathway">
    <text evidence="1">Carbohydrate metabolism; tricarboxylic acid cycle.</text>
</comment>
<dbReference type="Gene3D" id="1.10.230.10">
    <property type="entry name" value="Cytochrome P450-Terp, domain 2"/>
    <property type="match status" value="1"/>
</dbReference>
<protein>
    <recommendedName>
        <fullName evidence="3">citrate synthase (unknown stereospecificity)</fullName>
        <ecNumber evidence="3">2.3.3.16</ecNumber>
    </recommendedName>
</protein>
<dbReference type="SUPFAM" id="SSF48256">
    <property type="entry name" value="Citrate synthase"/>
    <property type="match status" value="1"/>
</dbReference>
<dbReference type="InterPro" id="IPR016142">
    <property type="entry name" value="Citrate_synth-like_lrg_a-sub"/>
</dbReference>
<reference evidence="6" key="1">
    <citation type="submission" date="2021-03" db="EMBL/GenBank/DDBJ databases">
        <authorList>
            <person name="Kanchanasin P."/>
            <person name="Saeng-In P."/>
            <person name="Phongsopitanun W."/>
            <person name="Yuki M."/>
            <person name="Kudo T."/>
            <person name="Ohkuma M."/>
            <person name="Tanasupawat S."/>
        </authorList>
    </citation>
    <scope>NUCLEOTIDE SEQUENCE</scope>
    <source>
        <strain evidence="6">GKU 128</strain>
    </source>
</reference>
<dbReference type="PANTHER" id="PTHR11739">
    <property type="entry name" value="CITRATE SYNTHASE"/>
    <property type="match status" value="1"/>
</dbReference>
<accession>A0A939PAK2</accession>
<dbReference type="RefSeq" id="WP_208256274.1">
    <property type="nucleotide sequence ID" value="NZ_JAGEOJ010000006.1"/>
</dbReference>
<dbReference type="GO" id="GO:0005829">
    <property type="term" value="C:cytosol"/>
    <property type="evidence" value="ECO:0007669"/>
    <property type="project" value="TreeGrafter"/>
</dbReference>
<dbReference type="InterPro" id="IPR002020">
    <property type="entry name" value="Citrate_synthase"/>
</dbReference>
<keyword evidence="6" id="KW-0456">Lyase</keyword>
<dbReference type="AlphaFoldDB" id="A0A939PAK2"/>
<proteinExistence type="inferred from homology"/>
<dbReference type="EC" id="2.3.3.16" evidence="3"/>
<keyword evidence="4" id="KW-0808">Transferase</keyword>
<name>A0A939PAK2_9ACTN</name>
<dbReference type="NCBIfam" id="NF004864">
    <property type="entry name" value="PRK06224.1-1"/>
    <property type="match status" value="1"/>
</dbReference>
<dbReference type="GO" id="GO:0006099">
    <property type="term" value="P:tricarboxylic acid cycle"/>
    <property type="evidence" value="ECO:0007669"/>
    <property type="project" value="TreeGrafter"/>
</dbReference>
<organism evidence="6 7">
    <name type="scientific">Actinomadura barringtoniae</name>
    <dbReference type="NCBI Taxonomy" id="1427535"/>
    <lineage>
        <taxon>Bacteria</taxon>
        <taxon>Bacillati</taxon>
        <taxon>Actinomycetota</taxon>
        <taxon>Actinomycetes</taxon>
        <taxon>Streptosporangiales</taxon>
        <taxon>Thermomonosporaceae</taxon>
        <taxon>Actinomadura</taxon>
    </lineage>
</organism>
<dbReference type="PANTHER" id="PTHR11739:SF4">
    <property type="entry name" value="CITRATE SYNTHASE, PEROXISOMAL"/>
    <property type="match status" value="1"/>
</dbReference>
<comment type="caution">
    <text evidence="6">The sequence shown here is derived from an EMBL/GenBank/DDBJ whole genome shotgun (WGS) entry which is preliminary data.</text>
</comment>
<dbReference type="EMBL" id="JAGEOJ010000006">
    <property type="protein sequence ID" value="MBO2448607.1"/>
    <property type="molecule type" value="Genomic_DNA"/>
</dbReference>
<evidence type="ECO:0000313" key="7">
    <source>
        <dbReference type="Proteomes" id="UP000669179"/>
    </source>
</evidence>
<dbReference type="InterPro" id="IPR036969">
    <property type="entry name" value="Citrate_synthase_sf"/>
</dbReference>
<dbReference type="GO" id="GO:0005975">
    <property type="term" value="P:carbohydrate metabolic process"/>
    <property type="evidence" value="ECO:0007669"/>
    <property type="project" value="TreeGrafter"/>
</dbReference>
<dbReference type="Pfam" id="PF00285">
    <property type="entry name" value="Citrate_synt"/>
    <property type="match status" value="1"/>
</dbReference>
<feature type="region of interest" description="Disordered" evidence="5">
    <location>
        <begin position="249"/>
        <end position="274"/>
    </location>
</feature>